<evidence type="ECO:0000313" key="4">
    <source>
        <dbReference type="Proteomes" id="UP000265100"/>
    </source>
</evidence>
<proteinExistence type="predicted"/>
<keyword evidence="4" id="KW-1185">Reference proteome</keyword>
<reference evidence="3 4" key="1">
    <citation type="submission" date="2018-05" db="EMBL/GenBank/DDBJ databases">
        <authorList>
            <person name="Datahose"/>
        </authorList>
    </citation>
    <scope>NUCLEOTIDE SEQUENCE</scope>
</reference>
<dbReference type="GeneTree" id="ENSGT00390000001798"/>
<reference evidence="4" key="2">
    <citation type="submission" date="2023-03" db="EMBL/GenBank/DDBJ databases">
        <authorList>
            <consortium name="Wellcome Sanger Institute Data Sharing"/>
        </authorList>
    </citation>
    <scope>NUCLEOTIDE SEQUENCE [LARGE SCALE GENOMIC DNA]</scope>
</reference>
<dbReference type="Gene3D" id="1.20.960.40">
    <property type="match status" value="1"/>
</dbReference>
<dbReference type="AlphaFoldDB" id="A0AAX7VW59"/>
<evidence type="ECO:0008006" key="5">
    <source>
        <dbReference type="Google" id="ProtNLM"/>
    </source>
</evidence>
<name>A0AAX7VW59_ASTCA</name>
<dbReference type="GO" id="GO:0005813">
    <property type="term" value="C:centrosome"/>
    <property type="evidence" value="ECO:0007669"/>
    <property type="project" value="TreeGrafter"/>
</dbReference>
<dbReference type="Ensembl" id="ENSACLT00000049722.1">
    <property type="protein sequence ID" value="ENSACLP00000086179.1"/>
    <property type="gene ID" value="ENSACLG00000006606.2"/>
</dbReference>
<evidence type="ECO:0000313" key="3">
    <source>
        <dbReference type="Ensembl" id="ENSACLP00000086179.1"/>
    </source>
</evidence>
<dbReference type="InterPro" id="IPR006594">
    <property type="entry name" value="LisH"/>
</dbReference>
<reference evidence="3" key="4">
    <citation type="submission" date="2025-09" db="UniProtKB">
        <authorList>
            <consortium name="Ensembl"/>
        </authorList>
    </citation>
    <scope>IDENTIFICATION</scope>
</reference>
<dbReference type="Proteomes" id="UP000265100">
    <property type="component" value="Chromosome 16"/>
</dbReference>
<reference evidence="3" key="3">
    <citation type="submission" date="2025-08" db="UniProtKB">
        <authorList>
            <consortium name="Ensembl"/>
        </authorList>
    </citation>
    <scope>IDENTIFICATION</scope>
</reference>
<dbReference type="Pfam" id="PF16045">
    <property type="entry name" value="LisH_2"/>
    <property type="match status" value="1"/>
</dbReference>
<evidence type="ECO:0000256" key="1">
    <source>
        <dbReference type="SAM" id="Coils"/>
    </source>
</evidence>
<gene>
    <name evidence="3" type="primary">OFD1</name>
</gene>
<evidence type="ECO:0000256" key="2">
    <source>
        <dbReference type="SAM" id="MobiDB-lite"/>
    </source>
</evidence>
<feature type="coiled-coil region" evidence="1">
    <location>
        <begin position="237"/>
        <end position="325"/>
    </location>
</feature>
<organism evidence="3 4">
    <name type="scientific">Astatotilapia calliptera</name>
    <name type="common">Eastern happy</name>
    <name type="synonym">Chromis callipterus</name>
    <dbReference type="NCBI Taxonomy" id="8154"/>
    <lineage>
        <taxon>Eukaryota</taxon>
        <taxon>Metazoa</taxon>
        <taxon>Chordata</taxon>
        <taxon>Craniata</taxon>
        <taxon>Vertebrata</taxon>
        <taxon>Euteleostomi</taxon>
        <taxon>Actinopterygii</taxon>
        <taxon>Neopterygii</taxon>
        <taxon>Teleostei</taxon>
        <taxon>Neoteleostei</taxon>
        <taxon>Acanthomorphata</taxon>
        <taxon>Ovalentaria</taxon>
        <taxon>Cichlomorphae</taxon>
        <taxon>Cichliformes</taxon>
        <taxon>Cichlidae</taxon>
        <taxon>African cichlids</taxon>
        <taxon>Pseudocrenilabrinae</taxon>
        <taxon>Haplochromini</taxon>
        <taxon>Astatotilapia</taxon>
    </lineage>
</organism>
<feature type="compositionally biased region" description="Pro residues" evidence="2">
    <location>
        <begin position="607"/>
        <end position="616"/>
    </location>
</feature>
<dbReference type="GO" id="GO:0036064">
    <property type="term" value="C:ciliary basal body"/>
    <property type="evidence" value="ECO:0007669"/>
    <property type="project" value="TreeGrafter"/>
</dbReference>
<dbReference type="GO" id="GO:0060287">
    <property type="term" value="P:epithelial cilium movement involved in determination of left/right asymmetry"/>
    <property type="evidence" value="ECO:0007669"/>
    <property type="project" value="TreeGrafter"/>
</dbReference>
<dbReference type="PANTHER" id="PTHR39063:SF1">
    <property type="entry name" value="OFD1 CENTRIOLE AND CENTRIOLAR SATELLITE PROTEIN"/>
    <property type="match status" value="1"/>
</dbReference>
<feature type="coiled-coil region" evidence="1">
    <location>
        <begin position="569"/>
        <end position="596"/>
    </location>
</feature>
<dbReference type="SMART" id="SM00667">
    <property type="entry name" value="LisH"/>
    <property type="match status" value="1"/>
</dbReference>
<accession>A0AAX7VW59</accession>
<feature type="compositionally biased region" description="Basic residues" evidence="2">
    <location>
        <begin position="634"/>
        <end position="646"/>
    </location>
</feature>
<dbReference type="PROSITE" id="PS50896">
    <property type="entry name" value="LISH"/>
    <property type="match status" value="1"/>
</dbReference>
<feature type="region of interest" description="Disordered" evidence="2">
    <location>
        <begin position="604"/>
        <end position="672"/>
    </location>
</feature>
<protein>
    <recommendedName>
        <fullName evidence="5">LisH domain-containing protein</fullName>
    </recommendedName>
</protein>
<feature type="compositionally biased region" description="Polar residues" evidence="2">
    <location>
        <begin position="650"/>
        <end position="672"/>
    </location>
</feature>
<dbReference type="PANTHER" id="PTHR39063">
    <property type="entry name" value="ORAL-FACIAL-DIGITAL SYNDROME 1 PROTEIN HOMOLOG"/>
    <property type="match status" value="1"/>
</dbReference>
<sequence>MSSSKEDALSPDELRKRLYQTFKSKGVLDTLKAQLRNQLIQELKYPALAGQEPVPRPAHVKHEPILVSACNSIVADHLQNSGYEYTLSVFYPESGLSKDKVFTKEDLLQLLKIRPESNLYKSLSLSSDLLCLYLPGFLISLLTQLTDHYTRNLCHDADTQTSLSSYGESLVEKMKTIDREYEGLGYNEDKVFPLQSKLSAYRKDIEVQMETEMNLKIEHFKEVEIAKVRMEEKSKFHKEFERLKQELERTYEMKTKALMEREKNAIDRLQKQQEIEEKNLYIERQSVLKEIETLRSRENELRMRREAFEKTCQIHEEKIKTAEELLRRRELAVKTMEDTYDQKLKNELSRYQLELKEDYIKRTEKLTESENRNKVETVRIQKESAAINAKLEDHSKTCSELKRLQIELDTAQQQISLLTQQKELLRERMESMSDYPRLTKEKAELQGQLQLLKKQLEEAQEEKRLLHADLGKPSKEQLSLQLELQRLQSARRLDAEEFDNQKQVLQAQLQSEQCAQFKAQLIECKEKSQWMANHVEDIKMQLHQTQQDGNLGGSKSPWSDVPDSDLELVAEAKTRIKELQREAETLEEAYRNYQQRAVRSTISHMLPPRPLSPQQPHPSHFPDSPLRKHDPLRSHSHLAHKPKISHRPLSPQSIQSPSNGTRKTLPSAQSRVTFSEDHNQPQATCFVDHSLYSLTEPLTCPPSSVHLAVLSSGAQHATIPGIIWHHFQGQCSVSHTFYDETVNTNAYVATVSFSPPKLQQVFSSSESSPQPEKISLEDLTGGLSGTQCCSLLLVDFCLVFSPYCLKHNQIECGHVFLKPMFAVYVTHTTDFELQQSGRVIAVEEEVLGHKL</sequence>
<feature type="coiled-coil region" evidence="1">
    <location>
        <begin position="394"/>
        <end position="469"/>
    </location>
</feature>
<keyword evidence="1" id="KW-0175">Coiled coil</keyword>
<dbReference type="GO" id="GO:0005576">
    <property type="term" value="C:extracellular region"/>
    <property type="evidence" value="ECO:0007669"/>
    <property type="project" value="GOC"/>
</dbReference>
<dbReference type="InterPro" id="IPR055289">
    <property type="entry name" value="OFD1"/>
</dbReference>